<dbReference type="Pfam" id="PF13640">
    <property type="entry name" value="2OG-FeII_Oxy_3"/>
    <property type="match status" value="1"/>
</dbReference>
<dbReference type="Pfam" id="PF08336">
    <property type="entry name" value="P4Ha_N"/>
    <property type="match status" value="1"/>
</dbReference>
<evidence type="ECO:0000313" key="16">
    <source>
        <dbReference type="RefSeq" id="XP_013383378.1"/>
    </source>
</evidence>
<feature type="chain" id="PRO_5010310066" description="procollagen-proline 4-dioxygenase" evidence="13">
    <location>
        <begin position="23"/>
        <end position="547"/>
    </location>
</feature>
<evidence type="ECO:0000256" key="3">
    <source>
        <dbReference type="ARBA" id="ARBA00004319"/>
    </source>
</evidence>
<dbReference type="Gene3D" id="6.10.140.1460">
    <property type="match status" value="1"/>
</dbReference>
<evidence type="ECO:0000256" key="6">
    <source>
        <dbReference type="ARBA" id="ARBA00022723"/>
    </source>
</evidence>
<keyword evidence="15" id="KW-1185">Reference proteome</keyword>
<keyword evidence="12" id="KW-0325">Glycoprotein</keyword>
<evidence type="ECO:0000256" key="11">
    <source>
        <dbReference type="ARBA" id="ARBA00023004"/>
    </source>
</evidence>
<dbReference type="GO" id="GO:0005506">
    <property type="term" value="F:iron ion binding"/>
    <property type="evidence" value="ECO:0007669"/>
    <property type="project" value="InterPro"/>
</dbReference>
<keyword evidence="7" id="KW-0256">Endoplasmic reticulum</keyword>
<dbReference type="PANTHER" id="PTHR10869:SF244">
    <property type="entry name" value="PROLYL 4-HYDROXYLASE SUBUNIT ALPHA-2"/>
    <property type="match status" value="1"/>
</dbReference>
<dbReference type="OMA" id="CNEWFHE"/>
<dbReference type="RefSeq" id="XP_013383378.1">
    <property type="nucleotide sequence ID" value="XM_013527924.1"/>
</dbReference>
<reference evidence="16" key="1">
    <citation type="submission" date="2025-08" db="UniProtKB">
        <authorList>
            <consortium name="RefSeq"/>
        </authorList>
    </citation>
    <scope>IDENTIFICATION</scope>
    <source>
        <tissue evidence="16">Gonads</tissue>
    </source>
</reference>
<keyword evidence="6" id="KW-0479">Metal-binding</keyword>
<comment type="similarity">
    <text evidence="4">Belongs to the P4HA family.</text>
</comment>
<organism evidence="15 16">
    <name type="scientific">Lingula anatina</name>
    <name type="common">Brachiopod</name>
    <name type="synonym">Lingula unguis</name>
    <dbReference type="NCBI Taxonomy" id="7574"/>
    <lineage>
        <taxon>Eukaryota</taxon>
        <taxon>Metazoa</taxon>
        <taxon>Spiralia</taxon>
        <taxon>Lophotrochozoa</taxon>
        <taxon>Brachiopoda</taxon>
        <taxon>Linguliformea</taxon>
        <taxon>Lingulata</taxon>
        <taxon>Lingulida</taxon>
        <taxon>Linguloidea</taxon>
        <taxon>Lingulidae</taxon>
        <taxon>Lingula</taxon>
    </lineage>
</organism>
<name>A0A1S3HBJ3_LINAN</name>
<dbReference type="Gene3D" id="1.25.40.10">
    <property type="entry name" value="Tetratricopeptide repeat domain"/>
    <property type="match status" value="1"/>
</dbReference>
<keyword evidence="10" id="KW-0560">Oxidoreductase</keyword>
<evidence type="ECO:0000256" key="8">
    <source>
        <dbReference type="ARBA" id="ARBA00022896"/>
    </source>
</evidence>
<dbReference type="Gene3D" id="2.60.120.620">
    <property type="entry name" value="q2cbj1_9rhob like domain"/>
    <property type="match status" value="1"/>
</dbReference>
<feature type="signal peptide" evidence="13">
    <location>
        <begin position="1"/>
        <end position="22"/>
    </location>
</feature>
<keyword evidence="9" id="KW-0223">Dioxygenase</keyword>
<evidence type="ECO:0000256" key="4">
    <source>
        <dbReference type="ARBA" id="ARBA00006511"/>
    </source>
</evidence>
<protein>
    <recommendedName>
        <fullName evidence="5">procollagen-proline 4-dioxygenase</fullName>
        <ecNumber evidence="5">1.14.11.2</ecNumber>
    </recommendedName>
</protein>
<dbReference type="InterPro" id="IPR045054">
    <property type="entry name" value="P4HA-like"/>
</dbReference>
<accession>A0A1S3HBJ3</accession>
<evidence type="ECO:0000256" key="5">
    <source>
        <dbReference type="ARBA" id="ARBA00012269"/>
    </source>
</evidence>
<evidence type="ECO:0000313" key="15">
    <source>
        <dbReference type="Proteomes" id="UP000085678"/>
    </source>
</evidence>
<evidence type="ECO:0000256" key="10">
    <source>
        <dbReference type="ARBA" id="ARBA00023002"/>
    </source>
</evidence>
<keyword evidence="8" id="KW-0847">Vitamin C</keyword>
<dbReference type="PROSITE" id="PS51471">
    <property type="entry name" value="FE2OG_OXY"/>
    <property type="match status" value="1"/>
</dbReference>
<feature type="domain" description="Fe2OG dioxygenase" evidence="14">
    <location>
        <begin position="418"/>
        <end position="529"/>
    </location>
</feature>
<evidence type="ECO:0000256" key="12">
    <source>
        <dbReference type="ARBA" id="ARBA00023180"/>
    </source>
</evidence>
<dbReference type="InterPro" id="IPR044862">
    <property type="entry name" value="Pro_4_hyd_alph_FE2OG_OXY"/>
</dbReference>
<dbReference type="PANTHER" id="PTHR10869">
    <property type="entry name" value="PROLYL 4-HYDROXYLASE ALPHA SUBUNIT"/>
    <property type="match status" value="1"/>
</dbReference>
<sequence>MNNSIIIILTAVFSSYHYIARAEVYSSTADVVQLANNEQLLVGLLETYLDNELARIKELQTHLEDIKKLLPENTETSIANYAVNPVGAYSTIKRFAVTWTHFFAQISDLKHANNTALRGLATDIVSLGLSHHIWPQVVDLNGAVAALVRLQKMYQIPVKELADGNIRGMKVSRLGPDDCLRLGRAMLHSDYSSSSAALAIQWMEEAIRMHEQRHSANGEQSLGDRSFQIEEAYSALADAHAQLGNVTAAANFAMKAFVKDPENSSLKEKFLKYEDMSSGSHSQKKISRRNTTDSMYERLCRGDQWKDPKIEARLFCQYKNTLVPIRPVKEEVLYLDPRVSIFYDVITDKEAAILLELAKSKMIRAPLGDVAGEKTSEQRIGKLTWLWDADVNTTVAHLSKRVEEITGLSTVIRDKLADAEAWQIATYGIGGMFEPHHDFYVDEGWLNQLPSHLLNTGRRIATFVFYLTDVQLGGATVFPEINVRVPPVKNAAAFWYNLKRSGDMYHASMHAGCPVLYGQKWIANKWTRERGQIFRRRCGLSPRATDE</sequence>
<dbReference type="OrthoDB" id="420380at2759"/>
<dbReference type="InterPro" id="IPR013547">
    <property type="entry name" value="P4H_N"/>
</dbReference>
<dbReference type="SMART" id="SM00702">
    <property type="entry name" value="P4Hc"/>
    <property type="match status" value="1"/>
</dbReference>
<dbReference type="GO" id="GO:0004656">
    <property type="term" value="F:procollagen-proline 4-dioxygenase activity"/>
    <property type="evidence" value="ECO:0007669"/>
    <property type="project" value="UniProtKB-EC"/>
</dbReference>
<gene>
    <name evidence="16" type="primary">LOC106153822</name>
</gene>
<keyword evidence="13" id="KW-0732">Signal</keyword>
<proteinExistence type="inferred from homology"/>
<evidence type="ECO:0000259" key="14">
    <source>
        <dbReference type="PROSITE" id="PS51471"/>
    </source>
</evidence>
<comment type="subcellular location">
    <subcellularLocation>
        <location evidence="3">Endoplasmic reticulum lumen</location>
    </subcellularLocation>
</comment>
<dbReference type="GO" id="GO:0005788">
    <property type="term" value="C:endoplasmic reticulum lumen"/>
    <property type="evidence" value="ECO:0007669"/>
    <property type="project" value="UniProtKB-SubCell"/>
</dbReference>
<dbReference type="GO" id="GO:0031418">
    <property type="term" value="F:L-ascorbic acid binding"/>
    <property type="evidence" value="ECO:0007669"/>
    <property type="project" value="UniProtKB-KW"/>
</dbReference>
<dbReference type="GeneID" id="106153822"/>
<dbReference type="AlphaFoldDB" id="A0A1S3HBJ3"/>
<comment type="cofactor">
    <cofactor evidence="1">
        <name>L-ascorbate</name>
        <dbReference type="ChEBI" id="CHEBI:38290"/>
    </cofactor>
</comment>
<evidence type="ECO:0000256" key="1">
    <source>
        <dbReference type="ARBA" id="ARBA00001961"/>
    </source>
</evidence>
<evidence type="ECO:0000256" key="13">
    <source>
        <dbReference type="SAM" id="SignalP"/>
    </source>
</evidence>
<evidence type="ECO:0000256" key="2">
    <source>
        <dbReference type="ARBA" id="ARBA00002035"/>
    </source>
</evidence>
<evidence type="ECO:0000256" key="9">
    <source>
        <dbReference type="ARBA" id="ARBA00022964"/>
    </source>
</evidence>
<dbReference type="EC" id="1.14.11.2" evidence="5"/>
<dbReference type="STRING" id="7574.A0A1S3HBJ3"/>
<dbReference type="InterPro" id="IPR005123">
    <property type="entry name" value="Oxoglu/Fe-dep_dioxygenase_dom"/>
</dbReference>
<dbReference type="Proteomes" id="UP000085678">
    <property type="component" value="Unplaced"/>
</dbReference>
<dbReference type="InterPro" id="IPR011990">
    <property type="entry name" value="TPR-like_helical_dom_sf"/>
</dbReference>
<evidence type="ECO:0000256" key="7">
    <source>
        <dbReference type="ARBA" id="ARBA00022824"/>
    </source>
</evidence>
<comment type="function">
    <text evidence="2">Catalyzes the post-translational formation of 4-hydroxyproline in -Xaa-Pro-Gly- sequences in collagens and other proteins.</text>
</comment>
<dbReference type="KEGG" id="lak:106153822"/>
<keyword evidence="11" id="KW-0408">Iron</keyword>
<dbReference type="InParanoid" id="A0A1S3HBJ3"/>
<dbReference type="InterPro" id="IPR006620">
    <property type="entry name" value="Pro_4_hyd_alph"/>
</dbReference>